<dbReference type="Pfam" id="PF05704">
    <property type="entry name" value="Caps_synth"/>
    <property type="match status" value="1"/>
</dbReference>
<dbReference type="SUPFAM" id="SSF53448">
    <property type="entry name" value="Nucleotide-diphospho-sugar transferases"/>
    <property type="match status" value="1"/>
</dbReference>
<evidence type="ECO:0000313" key="1">
    <source>
        <dbReference type="EMBL" id="SCB16463.1"/>
    </source>
</evidence>
<dbReference type="Gene3D" id="3.90.550.20">
    <property type="match status" value="1"/>
</dbReference>
<accession>A0A1C3ULU4</accession>
<dbReference type="InterPro" id="IPR008441">
    <property type="entry name" value="AfumC-like_glycosyl_Trfase"/>
</dbReference>
<dbReference type="OrthoDB" id="9802881at2"/>
<dbReference type="STRING" id="52131.GA0061100_102606"/>
<dbReference type="Proteomes" id="UP000186228">
    <property type="component" value="Unassembled WGS sequence"/>
</dbReference>
<protein>
    <submittedName>
        <fullName evidence="1">Capsular polysaccharide synthesis protein</fullName>
    </submittedName>
</protein>
<name>A0A1C3ULU4_9HYPH</name>
<proteinExistence type="predicted"/>
<reference evidence="2" key="1">
    <citation type="submission" date="2016-08" db="EMBL/GenBank/DDBJ databases">
        <authorList>
            <person name="Varghese N."/>
            <person name="Submissions Spin"/>
        </authorList>
    </citation>
    <scope>NUCLEOTIDE SEQUENCE [LARGE SCALE GENOMIC DNA]</scope>
    <source>
        <strain evidence="2">CCBAU 57015</strain>
    </source>
</reference>
<dbReference type="AlphaFoldDB" id="A0A1C3ULU4"/>
<keyword evidence="2" id="KW-1185">Reference proteome</keyword>
<dbReference type="RefSeq" id="WP_075852405.1">
    <property type="nucleotide sequence ID" value="NZ_FMAC01000002.1"/>
</dbReference>
<dbReference type="GO" id="GO:0016757">
    <property type="term" value="F:glycosyltransferase activity"/>
    <property type="evidence" value="ECO:0007669"/>
    <property type="project" value="InterPro"/>
</dbReference>
<gene>
    <name evidence="1" type="ORF">GA0061100_102606</name>
</gene>
<dbReference type="EMBL" id="FMAC01000002">
    <property type="protein sequence ID" value="SCB16463.1"/>
    <property type="molecule type" value="Genomic_DNA"/>
</dbReference>
<dbReference type="InterPro" id="IPR029044">
    <property type="entry name" value="Nucleotide-diphossugar_trans"/>
</dbReference>
<sequence length="312" mass="36274">MQRYWVQSMRRSADSARRMLAKQVAVAPFLPWDLRRKAIASHMKTASAQHLEARYAAIDYCMAVERPPQRQGQLGPIWQFWAQGVEKAPPLVQTCLRSVEMNACGRKRIVLTTDTVGDYLDLPGRVMDRIPFWGWTKFSNLLRLMLLARHGGTWIDATVLIDRAIPTWIEERDFFVFRWPYDPRILATWFMHARSETPLVVAINAAYQDYWLRAEKPGDYFMFHYLFEAVVLSQLRLSKLWKDVPFHSAATPHELQALLGHPFEYDLYRSILDRSWIQKLTHKFETTMPSSAPTFISRLSEGLPLAPPHLEG</sequence>
<organism evidence="1 2">
    <name type="scientific">Rhizobium hainanense</name>
    <dbReference type="NCBI Taxonomy" id="52131"/>
    <lineage>
        <taxon>Bacteria</taxon>
        <taxon>Pseudomonadati</taxon>
        <taxon>Pseudomonadota</taxon>
        <taxon>Alphaproteobacteria</taxon>
        <taxon>Hyphomicrobiales</taxon>
        <taxon>Rhizobiaceae</taxon>
        <taxon>Rhizobium/Agrobacterium group</taxon>
        <taxon>Rhizobium</taxon>
    </lineage>
</organism>
<evidence type="ECO:0000313" key="2">
    <source>
        <dbReference type="Proteomes" id="UP000186228"/>
    </source>
</evidence>